<name>A0A2H1V3Q1_SPOFR</name>
<dbReference type="PANTHER" id="PTHR16442">
    <property type="entry name" value="RING FINGER PROTEIN 17"/>
    <property type="match status" value="1"/>
</dbReference>
<dbReference type="CDD" id="cd20379">
    <property type="entry name" value="Tudor_dTUD-like"/>
    <property type="match status" value="1"/>
</dbReference>
<dbReference type="InterPro" id="IPR002999">
    <property type="entry name" value="Tudor"/>
</dbReference>
<evidence type="ECO:0000259" key="1">
    <source>
        <dbReference type="PROSITE" id="PS50304"/>
    </source>
</evidence>
<protein>
    <submittedName>
        <fullName evidence="2">SFRICE_020124</fullName>
    </submittedName>
</protein>
<reference evidence="2" key="1">
    <citation type="submission" date="2016-07" db="EMBL/GenBank/DDBJ databases">
        <authorList>
            <person name="Bretaudeau A."/>
        </authorList>
    </citation>
    <scope>NUCLEOTIDE SEQUENCE</scope>
    <source>
        <strain evidence="2">Rice</strain>
        <tissue evidence="2">Whole body</tissue>
    </source>
</reference>
<gene>
    <name evidence="2" type="ORF">SFRICE_020124</name>
</gene>
<dbReference type="PANTHER" id="PTHR16442:SF1">
    <property type="entry name" value="RING FINGER PROTEIN 17"/>
    <property type="match status" value="1"/>
</dbReference>
<proteinExistence type="predicted"/>
<sequence length="306" mass="34959">MVSNRRRTWTLETPEALLGCWGIGDWEDWEGGKGGNANVVSRWSSVRSWYHSGRAGPFVPKHGEPTLEMPPLVGGGTDADGYPIRGWLPPSPPQFKKFYACSTYVDKHGVIYVHEYRHEYTLDDLKESLARHYERYLRYVRAQPSAHWAPDEPCVTYDPDKETYYRSRILEVNAEKSECTVQYIDYGNIETHPFANLRKGTPMRHIPSLAHSCKLFSRRPIGGIWTAEAVNFIDGGMIGAKCVIQVYNDIRSPLLAIDLYLLAYSDWTRMADVLPSCAFEFVHCSCELRTRDLAHRIVCPSGWVHD</sequence>
<dbReference type="AlphaFoldDB" id="A0A2H1V3Q1"/>
<dbReference type="SMART" id="SM00333">
    <property type="entry name" value="TUDOR"/>
    <property type="match status" value="1"/>
</dbReference>
<accession>A0A2H1V3Q1</accession>
<dbReference type="EMBL" id="ODYU01000540">
    <property type="protein sequence ID" value="SOQ35468.1"/>
    <property type="molecule type" value="Genomic_DNA"/>
</dbReference>
<dbReference type="SUPFAM" id="SSF63748">
    <property type="entry name" value="Tudor/PWWP/MBT"/>
    <property type="match status" value="1"/>
</dbReference>
<dbReference type="Pfam" id="PF00567">
    <property type="entry name" value="TUDOR"/>
    <property type="match status" value="1"/>
</dbReference>
<dbReference type="PROSITE" id="PS50304">
    <property type="entry name" value="TUDOR"/>
    <property type="match status" value="1"/>
</dbReference>
<dbReference type="Gene3D" id="2.30.30.140">
    <property type="match status" value="1"/>
</dbReference>
<evidence type="ECO:0000313" key="2">
    <source>
        <dbReference type="EMBL" id="SOQ35468.1"/>
    </source>
</evidence>
<feature type="domain" description="Tudor" evidence="1">
    <location>
        <begin position="147"/>
        <end position="207"/>
    </location>
</feature>
<organism evidence="2">
    <name type="scientific">Spodoptera frugiperda</name>
    <name type="common">Fall armyworm</name>
    <dbReference type="NCBI Taxonomy" id="7108"/>
    <lineage>
        <taxon>Eukaryota</taxon>
        <taxon>Metazoa</taxon>
        <taxon>Ecdysozoa</taxon>
        <taxon>Arthropoda</taxon>
        <taxon>Hexapoda</taxon>
        <taxon>Insecta</taxon>
        <taxon>Pterygota</taxon>
        <taxon>Neoptera</taxon>
        <taxon>Endopterygota</taxon>
        <taxon>Lepidoptera</taxon>
        <taxon>Glossata</taxon>
        <taxon>Ditrysia</taxon>
        <taxon>Noctuoidea</taxon>
        <taxon>Noctuidae</taxon>
        <taxon>Amphipyrinae</taxon>
        <taxon>Spodoptera</taxon>
    </lineage>
</organism>